<sequence>MKRAIKQKTKSFIYCNNLLMARKRTGHIVEGIRRVAQRVYAEPKAG</sequence>
<gene>
    <name evidence="1" type="ORF">HMPREF0454_00075</name>
</gene>
<organism evidence="1 2">
    <name type="scientific">Hafnia alvei ATCC 51873</name>
    <dbReference type="NCBI Taxonomy" id="1002364"/>
    <lineage>
        <taxon>Bacteria</taxon>
        <taxon>Pseudomonadati</taxon>
        <taxon>Pseudomonadota</taxon>
        <taxon>Gammaproteobacteria</taxon>
        <taxon>Enterobacterales</taxon>
        <taxon>Hafniaceae</taxon>
        <taxon>Hafnia</taxon>
    </lineage>
</organism>
<protein>
    <submittedName>
        <fullName evidence="1">Uncharacterized protein</fullName>
    </submittedName>
</protein>
<reference evidence="1 2" key="1">
    <citation type="submission" date="2011-08" db="EMBL/GenBank/DDBJ databases">
        <authorList>
            <person name="Weinstock G."/>
            <person name="Sodergren E."/>
            <person name="Clifton S."/>
            <person name="Fulton L."/>
            <person name="Fulton B."/>
            <person name="Courtney L."/>
            <person name="Fronick C."/>
            <person name="Harrison M."/>
            <person name="Strong C."/>
            <person name="Farmer C."/>
            <person name="Delahaunty K."/>
            <person name="Markovic C."/>
            <person name="Hall O."/>
            <person name="Minx P."/>
            <person name="Tomlinson C."/>
            <person name="Mitreva M."/>
            <person name="Hou S."/>
            <person name="Chen J."/>
            <person name="Wollam A."/>
            <person name="Pepin K.H."/>
            <person name="Johnson M."/>
            <person name="Bhonagiri V."/>
            <person name="Zhang X."/>
            <person name="Suruliraj S."/>
            <person name="Warren W."/>
            <person name="Chinwalla A."/>
            <person name="Mardis E.R."/>
            <person name="Wilson R.K."/>
        </authorList>
    </citation>
    <scope>NUCLEOTIDE SEQUENCE [LARGE SCALE GENOMIC DNA]</scope>
    <source>
        <strain evidence="1 2">ATCC 51873</strain>
    </source>
</reference>
<dbReference type="Proteomes" id="UP000005959">
    <property type="component" value="Unassembled WGS sequence"/>
</dbReference>
<evidence type="ECO:0000313" key="1">
    <source>
        <dbReference type="EMBL" id="EHM48896.1"/>
    </source>
</evidence>
<dbReference type="HOGENOM" id="CLU_3184333_0_0_6"/>
<dbReference type="AlphaFoldDB" id="G9Y0L7"/>
<accession>G9Y0L7</accession>
<dbReference type="EMBL" id="AGCI01000001">
    <property type="protein sequence ID" value="EHM48896.1"/>
    <property type="molecule type" value="Genomic_DNA"/>
</dbReference>
<proteinExistence type="predicted"/>
<comment type="caution">
    <text evidence="1">The sequence shown here is derived from an EMBL/GenBank/DDBJ whole genome shotgun (WGS) entry which is preliminary data.</text>
</comment>
<name>G9Y0L7_HAFAL</name>
<evidence type="ECO:0000313" key="2">
    <source>
        <dbReference type="Proteomes" id="UP000005959"/>
    </source>
</evidence>